<dbReference type="Gene3D" id="3.30.1490.190">
    <property type="match status" value="1"/>
</dbReference>
<dbReference type="RefSeq" id="WP_142233739.1">
    <property type="nucleotide sequence ID" value="NZ_CP022310.1"/>
</dbReference>
<evidence type="ECO:0000256" key="12">
    <source>
        <dbReference type="PIRSR" id="PIRSR602481-2"/>
    </source>
</evidence>
<dbReference type="InterPro" id="IPR043135">
    <property type="entry name" value="Fur_C"/>
</dbReference>
<dbReference type="GO" id="GO:0000976">
    <property type="term" value="F:transcription cis-regulatory region binding"/>
    <property type="evidence" value="ECO:0007669"/>
    <property type="project" value="TreeGrafter"/>
</dbReference>
<keyword evidence="5" id="KW-0678">Repressor</keyword>
<comment type="cofactor">
    <cofactor evidence="11">
        <name>Zn(2+)</name>
        <dbReference type="ChEBI" id="CHEBI:29105"/>
    </cofactor>
    <text evidence="11">Binds 1 zinc ion per subunit.</text>
</comment>
<evidence type="ECO:0000256" key="11">
    <source>
        <dbReference type="PIRSR" id="PIRSR602481-1"/>
    </source>
</evidence>
<dbReference type="GO" id="GO:0008270">
    <property type="term" value="F:zinc ion binding"/>
    <property type="evidence" value="ECO:0007669"/>
    <property type="project" value="TreeGrafter"/>
</dbReference>
<evidence type="ECO:0000313" key="14">
    <source>
        <dbReference type="EMBL" id="QDI72610.1"/>
    </source>
</evidence>
<keyword evidence="4" id="KW-0963">Cytoplasm</keyword>
<name>A0A514JYY5_9ACTN</name>
<feature type="region of interest" description="Disordered" evidence="13">
    <location>
        <begin position="134"/>
        <end position="153"/>
    </location>
</feature>
<dbReference type="KEGG" id="sast:CD934_30885"/>
<keyword evidence="15" id="KW-1185">Reference proteome</keyword>
<evidence type="ECO:0000256" key="9">
    <source>
        <dbReference type="ARBA" id="ARBA00023125"/>
    </source>
</evidence>
<feature type="binding site" evidence="11">
    <location>
        <position position="92"/>
    </location>
    <ligand>
        <name>Zn(2+)</name>
        <dbReference type="ChEBI" id="CHEBI:29105"/>
    </ligand>
</feature>
<comment type="subcellular location">
    <subcellularLocation>
        <location evidence="1">Cytoplasm</location>
    </subcellularLocation>
</comment>
<feature type="binding site" evidence="11">
    <location>
        <position position="129"/>
    </location>
    <ligand>
        <name>Zn(2+)</name>
        <dbReference type="ChEBI" id="CHEBI:29105"/>
    </ligand>
</feature>
<proteinExistence type="inferred from homology"/>
<keyword evidence="10" id="KW-0804">Transcription</keyword>
<dbReference type="PANTHER" id="PTHR33202:SF2">
    <property type="entry name" value="FERRIC UPTAKE REGULATION PROTEIN"/>
    <property type="match status" value="1"/>
</dbReference>
<dbReference type="PANTHER" id="PTHR33202">
    <property type="entry name" value="ZINC UPTAKE REGULATION PROTEIN"/>
    <property type="match status" value="1"/>
</dbReference>
<keyword evidence="12" id="KW-0408">Iron</keyword>
<dbReference type="Proteomes" id="UP000316215">
    <property type="component" value="Chromosome"/>
</dbReference>
<evidence type="ECO:0000256" key="4">
    <source>
        <dbReference type="ARBA" id="ARBA00022490"/>
    </source>
</evidence>
<dbReference type="Gene3D" id="1.10.10.10">
    <property type="entry name" value="Winged helix-like DNA-binding domain superfamily/Winged helix DNA-binding domain"/>
    <property type="match status" value="1"/>
</dbReference>
<keyword evidence="6 11" id="KW-0479">Metal-binding</keyword>
<evidence type="ECO:0000256" key="6">
    <source>
        <dbReference type="ARBA" id="ARBA00022723"/>
    </source>
</evidence>
<feature type="binding site" evidence="12">
    <location>
        <position position="104"/>
    </location>
    <ligand>
        <name>Fe cation</name>
        <dbReference type="ChEBI" id="CHEBI:24875"/>
    </ligand>
</feature>
<comment type="subunit">
    <text evidence="3">Homodimer.</text>
</comment>
<dbReference type="GO" id="GO:1900376">
    <property type="term" value="P:regulation of secondary metabolite biosynthetic process"/>
    <property type="evidence" value="ECO:0007669"/>
    <property type="project" value="TreeGrafter"/>
</dbReference>
<dbReference type="SUPFAM" id="SSF46785">
    <property type="entry name" value="Winged helix' DNA-binding domain"/>
    <property type="match status" value="1"/>
</dbReference>
<dbReference type="EMBL" id="CP022310">
    <property type="protein sequence ID" value="QDI72610.1"/>
    <property type="molecule type" value="Genomic_DNA"/>
</dbReference>
<feature type="compositionally biased region" description="Low complexity" evidence="13">
    <location>
        <begin position="134"/>
        <end position="144"/>
    </location>
</feature>
<evidence type="ECO:0000256" key="13">
    <source>
        <dbReference type="SAM" id="MobiDB-lite"/>
    </source>
</evidence>
<dbReference type="InterPro" id="IPR002481">
    <property type="entry name" value="FUR"/>
</dbReference>
<comment type="cofactor">
    <cofactor evidence="12">
        <name>Mn(2+)</name>
        <dbReference type="ChEBI" id="CHEBI:29035"/>
    </cofactor>
    <cofactor evidence="12">
        <name>Fe(2+)</name>
        <dbReference type="ChEBI" id="CHEBI:29033"/>
    </cofactor>
    <text evidence="12">Binds 1 Mn(2+) or Fe(2+) ion per subunit.</text>
</comment>
<evidence type="ECO:0000256" key="7">
    <source>
        <dbReference type="ARBA" id="ARBA00022833"/>
    </source>
</evidence>
<evidence type="ECO:0000256" key="10">
    <source>
        <dbReference type="ARBA" id="ARBA00023163"/>
    </source>
</evidence>
<keyword evidence="9" id="KW-0238">DNA-binding</keyword>
<dbReference type="CDD" id="cd07153">
    <property type="entry name" value="Fur_like"/>
    <property type="match status" value="1"/>
</dbReference>
<dbReference type="Pfam" id="PF01475">
    <property type="entry name" value="FUR"/>
    <property type="match status" value="1"/>
</dbReference>
<organism evidence="14 15">
    <name type="scientific">Streptomyces calvus</name>
    <dbReference type="NCBI Taxonomy" id="67282"/>
    <lineage>
        <taxon>Bacteria</taxon>
        <taxon>Bacillati</taxon>
        <taxon>Actinomycetota</taxon>
        <taxon>Actinomycetes</taxon>
        <taxon>Kitasatosporales</taxon>
        <taxon>Streptomycetaceae</taxon>
        <taxon>Streptomyces</taxon>
    </lineage>
</organism>
<feature type="binding site" evidence="11">
    <location>
        <position position="89"/>
    </location>
    <ligand>
        <name>Zn(2+)</name>
        <dbReference type="ChEBI" id="CHEBI:29105"/>
    </ligand>
</feature>
<gene>
    <name evidence="14" type="ORF">CD934_30885</name>
</gene>
<feature type="binding site" evidence="11">
    <location>
        <position position="132"/>
    </location>
    <ligand>
        <name>Zn(2+)</name>
        <dbReference type="ChEBI" id="CHEBI:29105"/>
    </ligand>
</feature>
<evidence type="ECO:0000256" key="8">
    <source>
        <dbReference type="ARBA" id="ARBA00023015"/>
    </source>
</evidence>
<keyword evidence="8" id="KW-0805">Transcription regulation</keyword>
<evidence type="ECO:0000256" key="1">
    <source>
        <dbReference type="ARBA" id="ARBA00004496"/>
    </source>
</evidence>
<evidence type="ECO:0000256" key="3">
    <source>
        <dbReference type="ARBA" id="ARBA00011738"/>
    </source>
</evidence>
<protein>
    <submittedName>
        <fullName evidence="14">Transcriptional repressor</fullName>
    </submittedName>
</protein>
<feature type="binding site" evidence="12">
    <location>
        <position position="121"/>
    </location>
    <ligand>
        <name>Fe cation</name>
        <dbReference type="ChEBI" id="CHEBI:24875"/>
    </ligand>
</feature>
<dbReference type="InterPro" id="IPR036388">
    <property type="entry name" value="WH-like_DNA-bd_sf"/>
</dbReference>
<evidence type="ECO:0000256" key="5">
    <source>
        <dbReference type="ARBA" id="ARBA00022491"/>
    </source>
</evidence>
<dbReference type="GO" id="GO:0045892">
    <property type="term" value="P:negative regulation of DNA-templated transcription"/>
    <property type="evidence" value="ECO:0007669"/>
    <property type="project" value="TreeGrafter"/>
</dbReference>
<sequence length="153" mass="16923">MHERTRAEWRATRQRAAVLRALHLHDTFVSAQSLHAALAADGVTVGLTTVYRTLRLLAASGHVDVVRDSAGERLYRPRPDDGHRHYAVCRECGLSLAVDSDEVERWVARIARDIGFHAVDHTVELTGLCERCRPPMSRPAAGPPARRRTSSAG</sequence>
<dbReference type="GO" id="GO:0005829">
    <property type="term" value="C:cytosol"/>
    <property type="evidence" value="ECO:0007669"/>
    <property type="project" value="TreeGrafter"/>
</dbReference>
<dbReference type="AlphaFoldDB" id="A0A514JYY5"/>
<evidence type="ECO:0000313" key="15">
    <source>
        <dbReference type="Proteomes" id="UP000316215"/>
    </source>
</evidence>
<dbReference type="GO" id="GO:0003700">
    <property type="term" value="F:DNA-binding transcription factor activity"/>
    <property type="evidence" value="ECO:0007669"/>
    <property type="project" value="InterPro"/>
</dbReference>
<comment type="similarity">
    <text evidence="2">Belongs to the Fur family.</text>
</comment>
<reference evidence="14 15" key="1">
    <citation type="submission" date="2017-07" db="EMBL/GenBank/DDBJ databases">
        <title>The Complete Genome of Streptomyces asterosporus-ZSY.</title>
        <authorList>
            <person name="Zhang S."/>
        </authorList>
    </citation>
    <scope>NUCLEOTIDE SEQUENCE [LARGE SCALE GENOMIC DNA]</scope>
    <source>
        <strain evidence="14 15">DSM 41452</strain>
    </source>
</reference>
<evidence type="ECO:0000256" key="2">
    <source>
        <dbReference type="ARBA" id="ARBA00007957"/>
    </source>
</evidence>
<accession>A0A514JYY5</accession>
<dbReference type="InterPro" id="IPR036390">
    <property type="entry name" value="WH_DNA-bd_sf"/>
</dbReference>
<keyword evidence="7 11" id="KW-0862">Zinc</keyword>